<dbReference type="Pfam" id="PF14291">
    <property type="entry name" value="DUF4371"/>
    <property type="match status" value="1"/>
</dbReference>
<comment type="caution">
    <text evidence="2">The sequence shown here is derived from an EMBL/GenBank/DDBJ whole genome shotgun (WGS) entry which is preliminary data.</text>
</comment>
<name>A0AAD8HST2_9APIA</name>
<evidence type="ECO:0000313" key="2">
    <source>
        <dbReference type="EMBL" id="KAK1372757.1"/>
    </source>
</evidence>
<dbReference type="AlphaFoldDB" id="A0AAD8HST2"/>
<gene>
    <name evidence="2" type="ORF">POM88_028950</name>
</gene>
<dbReference type="PANTHER" id="PTHR45749">
    <property type="match status" value="1"/>
</dbReference>
<proteinExistence type="predicted"/>
<dbReference type="InterPro" id="IPR006580">
    <property type="entry name" value="Znf_TTF"/>
</dbReference>
<feature type="domain" description="CBP/p300-type HAT" evidence="1">
    <location>
        <begin position="1"/>
        <end position="303"/>
    </location>
</feature>
<dbReference type="InterPro" id="IPR031162">
    <property type="entry name" value="CBP_P300_HAT"/>
</dbReference>
<accession>A0AAD8HST2</accession>
<evidence type="ECO:0000313" key="3">
    <source>
        <dbReference type="Proteomes" id="UP001237642"/>
    </source>
</evidence>
<dbReference type="SUPFAM" id="SSF57850">
    <property type="entry name" value="RING/U-box"/>
    <property type="match status" value="1"/>
</dbReference>
<dbReference type="PROSITE" id="PS51727">
    <property type="entry name" value="CBP_P300_HAT"/>
    <property type="match status" value="1"/>
</dbReference>
<reference evidence="2" key="1">
    <citation type="submission" date="2023-02" db="EMBL/GenBank/DDBJ databases">
        <title>Genome of toxic invasive species Heracleum sosnowskyi carries increased number of genes despite the absence of recent whole-genome duplications.</title>
        <authorList>
            <person name="Schelkunov M."/>
            <person name="Shtratnikova V."/>
            <person name="Makarenko M."/>
            <person name="Klepikova A."/>
            <person name="Omelchenko D."/>
            <person name="Novikova G."/>
            <person name="Obukhova E."/>
            <person name="Bogdanov V."/>
            <person name="Penin A."/>
            <person name="Logacheva M."/>
        </authorList>
    </citation>
    <scope>NUCLEOTIDE SEQUENCE</scope>
    <source>
        <strain evidence="2">Hsosn_3</strain>
        <tissue evidence="2">Leaf</tissue>
    </source>
</reference>
<sequence length="638" mass="73591">MHLTSAIFLNEWWKFRVKRKHFLPAFIRCRIKFFATFGRKSKFCGGVLVSGNNLGPSILYRNAPLCSAVVETKMNISIATKTIEFDNEELEFAIAFSIVMIIGVSLKLPNLLFFFISGGVSGEYKVKVTAARLPYFDGDYLPGAAEDFIHGLQQEEAISPKQKDFIMVHLQHSCCHCCILMTSGNIWGCCQCDFRLCDKCYEEEQKLEKRDRHPVNEPEEIHMLYPIENCQQIREEVDVDKLPIDPAKRKSIYDSHVNDREKIRRFYLQKGPCQPKIEFPRRIFGEKKRRFVVTWYKEHPGWLEYSVSEHSVYCLCCYLFKPERGGQSGGDVFVTEGFTNWKEALRKFREHVGDVNSVHNKCVKACQDLMHQNQHIELALSNQTIQTRLDYRTRLIATIDVVRLCLSQALAFRGHDESEESNKKGNFLTFLQFLADHNEEIKRVVLDKAPENNKLTSPDIQKDVVKAMDVETTKIILSELGGDLFSILVDESRDISVKEQMIVLLRYVDKSGCIVERFLGVVHVGDTCSLSLKIGVEELLGKHQLCIARIHGWDSFLQEVTLFCESHNIAVVDMSSSFVDPRRVLRKSEVLTNLHHYRSDMFIDILERQVEELNDRFGEIGTELLFEYEISLRSAVNR</sequence>
<dbReference type="PANTHER" id="PTHR45749:SF36">
    <property type="entry name" value="ZINC FINGER MYM-TYPE PROTEIN 1-LIKE"/>
    <property type="match status" value="1"/>
</dbReference>
<evidence type="ECO:0000259" key="1">
    <source>
        <dbReference type="PROSITE" id="PS51727"/>
    </source>
</evidence>
<reference evidence="2" key="2">
    <citation type="submission" date="2023-05" db="EMBL/GenBank/DDBJ databases">
        <authorList>
            <person name="Schelkunov M.I."/>
        </authorList>
    </citation>
    <scope>NUCLEOTIDE SEQUENCE</scope>
    <source>
        <strain evidence="2">Hsosn_3</strain>
        <tissue evidence="2">Leaf</tissue>
    </source>
</reference>
<dbReference type="SMART" id="SM00597">
    <property type="entry name" value="ZnF_TTF"/>
    <property type="match status" value="1"/>
</dbReference>
<keyword evidence="3" id="KW-1185">Reference proteome</keyword>
<organism evidence="2 3">
    <name type="scientific">Heracleum sosnowskyi</name>
    <dbReference type="NCBI Taxonomy" id="360622"/>
    <lineage>
        <taxon>Eukaryota</taxon>
        <taxon>Viridiplantae</taxon>
        <taxon>Streptophyta</taxon>
        <taxon>Embryophyta</taxon>
        <taxon>Tracheophyta</taxon>
        <taxon>Spermatophyta</taxon>
        <taxon>Magnoliopsida</taxon>
        <taxon>eudicotyledons</taxon>
        <taxon>Gunneridae</taxon>
        <taxon>Pentapetalae</taxon>
        <taxon>asterids</taxon>
        <taxon>campanulids</taxon>
        <taxon>Apiales</taxon>
        <taxon>Apiaceae</taxon>
        <taxon>Apioideae</taxon>
        <taxon>apioid superclade</taxon>
        <taxon>Tordylieae</taxon>
        <taxon>Tordyliinae</taxon>
        <taxon>Heracleum</taxon>
    </lineage>
</organism>
<dbReference type="Proteomes" id="UP001237642">
    <property type="component" value="Unassembled WGS sequence"/>
</dbReference>
<dbReference type="EMBL" id="JAUIZM010000007">
    <property type="protein sequence ID" value="KAK1372757.1"/>
    <property type="molecule type" value="Genomic_DNA"/>
</dbReference>
<dbReference type="InterPro" id="IPR025398">
    <property type="entry name" value="DUF4371"/>
</dbReference>
<dbReference type="GO" id="GO:0004402">
    <property type="term" value="F:histone acetyltransferase activity"/>
    <property type="evidence" value="ECO:0007669"/>
    <property type="project" value="InterPro"/>
</dbReference>
<protein>
    <recommendedName>
        <fullName evidence="1">CBP/p300-type HAT domain-containing protein</fullName>
    </recommendedName>
</protein>